<protein>
    <submittedName>
        <fullName evidence="3">Trehalase</fullName>
    </submittedName>
</protein>
<dbReference type="InterPro" id="IPR008928">
    <property type="entry name" value="6-hairpin_glycosidase_sf"/>
</dbReference>
<name>A0A1H8EP89_9ACTN</name>
<dbReference type="SUPFAM" id="SSF48208">
    <property type="entry name" value="Six-hairpin glycosidases"/>
    <property type="match status" value="1"/>
</dbReference>
<accession>A0A1H8EP89</accession>
<feature type="domain" description="CBM6" evidence="2">
    <location>
        <begin position="564"/>
        <end position="693"/>
    </location>
</feature>
<evidence type="ECO:0000259" key="2">
    <source>
        <dbReference type="PROSITE" id="PS51175"/>
    </source>
</evidence>
<dbReference type="CDD" id="cd04083">
    <property type="entry name" value="CBM35_Lmo2446-like"/>
    <property type="match status" value="1"/>
</dbReference>
<dbReference type="PANTHER" id="PTHR34987:SF6">
    <property type="entry name" value="ALPHA-L-RHAMNOSIDASE SIX-HAIRPIN GLYCOSIDASE DOMAIN-CONTAINING PROTEIN"/>
    <property type="match status" value="1"/>
</dbReference>
<dbReference type="Gene3D" id="2.60.420.10">
    <property type="entry name" value="Maltose phosphorylase, domain 3"/>
    <property type="match status" value="1"/>
</dbReference>
<dbReference type="AlphaFoldDB" id="A0A1H8EP89"/>
<dbReference type="SUPFAM" id="SSF49785">
    <property type="entry name" value="Galactose-binding domain-like"/>
    <property type="match status" value="1"/>
</dbReference>
<dbReference type="InterPro" id="IPR008979">
    <property type="entry name" value="Galactose-bd-like_sf"/>
</dbReference>
<dbReference type="InterPro" id="IPR012341">
    <property type="entry name" value="6hp_glycosidase-like_sf"/>
</dbReference>
<dbReference type="InterPro" id="IPR005084">
    <property type="entry name" value="CBM6"/>
</dbReference>
<evidence type="ECO:0000256" key="1">
    <source>
        <dbReference type="SAM" id="SignalP"/>
    </source>
</evidence>
<dbReference type="GO" id="GO:0030246">
    <property type="term" value="F:carbohydrate binding"/>
    <property type="evidence" value="ECO:0007669"/>
    <property type="project" value="InterPro"/>
</dbReference>
<dbReference type="Gene3D" id="1.50.10.10">
    <property type="match status" value="1"/>
</dbReference>
<organism evidence="3 4">
    <name type="scientific">Actinacidiphila rubida</name>
    <dbReference type="NCBI Taxonomy" id="310780"/>
    <lineage>
        <taxon>Bacteria</taxon>
        <taxon>Bacillati</taxon>
        <taxon>Actinomycetota</taxon>
        <taxon>Actinomycetes</taxon>
        <taxon>Kitasatosporales</taxon>
        <taxon>Streptomycetaceae</taxon>
        <taxon>Actinacidiphila</taxon>
    </lineage>
</organism>
<dbReference type="PROSITE" id="PS51175">
    <property type="entry name" value="CBM6"/>
    <property type="match status" value="1"/>
</dbReference>
<evidence type="ECO:0000313" key="3">
    <source>
        <dbReference type="EMBL" id="SEN20598.1"/>
    </source>
</evidence>
<dbReference type="EMBL" id="FODD01000002">
    <property type="protein sequence ID" value="SEN20598.1"/>
    <property type="molecule type" value="Genomic_DNA"/>
</dbReference>
<dbReference type="PANTHER" id="PTHR34987">
    <property type="entry name" value="C, PUTATIVE (AFU_ORTHOLOGUE AFUA_3G02880)-RELATED"/>
    <property type="match status" value="1"/>
</dbReference>
<dbReference type="Proteomes" id="UP000181951">
    <property type="component" value="Unassembled WGS sequence"/>
</dbReference>
<feature type="chain" id="PRO_5039339677" evidence="1">
    <location>
        <begin position="31"/>
        <end position="697"/>
    </location>
</feature>
<keyword evidence="1" id="KW-0732">Signal</keyword>
<dbReference type="GO" id="GO:0005975">
    <property type="term" value="P:carbohydrate metabolic process"/>
    <property type="evidence" value="ECO:0007669"/>
    <property type="project" value="InterPro"/>
</dbReference>
<proteinExistence type="predicted"/>
<dbReference type="RefSeq" id="WP_218159295.1">
    <property type="nucleotide sequence ID" value="NZ_FODD01000002.1"/>
</dbReference>
<gene>
    <name evidence="3" type="ORF">SAMN05216267_1002278</name>
</gene>
<reference evidence="3 4" key="1">
    <citation type="submission" date="2016-10" db="EMBL/GenBank/DDBJ databases">
        <authorList>
            <person name="de Groot N.N."/>
        </authorList>
    </citation>
    <scope>NUCLEOTIDE SEQUENCE [LARGE SCALE GENOMIC DNA]</scope>
    <source>
        <strain evidence="3 4">CGMCC 4.2026</strain>
    </source>
</reference>
<keyword evidence="4" id="KW-1185">Reference proteome</keyword>
<sequence>MRFRPTVDRRRRITGVLAATAVAVSTMLYGAGAVGATGTEAGAPAASAPSLEFAHADSQALYGTAYQAALRNLLQTNTISWDPAVYDKSGLMDTGVGIVRAGGGYPQPWTRDASVNSWNATSLLDPALAANTLWSAVDKDADGKLQIQQDDQQWDQVIWVTAAWNQYLVTGDRAFLRNAYQTAADTLTIREHASTAGYNATYGLFTGASFFNDGIAGYPAPPADATESVSTGSMPWPGVATGMFLSTNEVYYAAYTNLANMAARLGQPAAQVAAFKTRAAALKKAINRHFWNRKTGLYNYMLLADGTTGAYQEGTGLAFALLFGVADPAQARSIVAHATEMTWGMPDTYPNWERYSDAQPGRHNAIVWPVVQGLWAKALAQQGAQTAFASETARLAALADDNSGFWEIYNGHTGVVDGGYQRLGDDVKFHWGSQPDQTWSATAFLNMIDSGLFGMTFGDDGLTLRPTLPAGWGDVTLRGLHYRDADLTIALHGAGTTVQSFTIDGKRVHGAATLPATLTGDHTVEITLTGAAVGDRDADGVTDTRDRCPDTAGTPALLGCPDPGHIESEDALNTGGAKTNVNHTGYSGRAFIDGLWAQGASSSYTVHRTTSAAGTGSLTLRYGNANSDARTMTLSVDGREVRQVSFPKVSDSWDSWGTVTFDDIPVSGPDPVITVSYQAGDNGSINLDWAEFHSTSG</sequence>
<dbReference type="Pfam" id="PF22422">
    <property type="entry name" value="MGH1-like_GH"/>
    <property type="match status" value="1"/>
</dbReference>
<feature type="signal peptide" evidence="1">
    <location>
        <begin position="1"/>
        <end position="30"/>
    </location>
</feature>
<dbReference type="InterPro" id="IPR054491">
    <property type="entry name" value="MGH1-like_GH"/>
</dbReference>
<dbReference type="Gene3D" id="2.60.120.260">
    <property type="entry name" value="Galactose-binding domain-like"/>
    <property type="match status" value="1"/>
</dbReference>
<evidence type="ECO:0000313" key="4">
    <source>
        <dbReference type="Proteomes" id="UP000181951"/>
    </source>
</evidence>
<dbReference type="STRING" id="310780.SAMN05216267_1002278"/>